<protein>
    <recommendedName>
        <fullName evidence="1">Sec23/Sec24 trunk domain-containing protein</fullName>
    </recommendedName>
</protein>
<proteinExistence type="predicted"/>
<dbReference type="Pfam" id="PF04811">
    <property type="entry name" value="Sec23_trunk"/>
    <property type="match status" value="1"/>
</dbReference>
<dbReference type="GO" id="GO:0090110">
    <property type="term" value="P:COPII-coated vesicle cargo loading"/>
    <property type="evidence" value="ECO:0007669"/>
    <property type="project" value="TreeGrafter"/>
</dbReference>
<dbReference type="SUPFAM" id="SSF53300">
    <property type="entry name" value="vWA-like"/>
    <property type="match status" value="1"/>
</dbReference>
<accession>A0AAD2D6E9</accession>
<comment type="caution">
    <text evidence="2">The sequence shown here is derived from an EMBL/GenBank/DDBJ whole genome shotgun (WGS) entry which is preliminary data.</text>
</comment>
<keyword evidence="3" id="KW-1185">Reference proteome</keyword>
<dbReference type="InterPro" id="IPR036465">
    <property type="entry name" value="vWFA_dom_sf"/>
</dbReference>
<gene>
    <name evidence="2" type="ORF">ECRASSUSDP1_LOCUS24520</name>
</gene>
<dbReference type="PANTHER" id="PTHR13803">
    <property type="entry name" value="SEC24-RELATED PROTEIN"/>
    <property type="match status" value="1"/>
</dbReference>
<organism evidence="2 3">
    <name type="scientific">Euplotes crassus</name>
    <dbReference type="NCBI Taxonomy" id="5936"/>
    <lineage>
        <taxon>Eukaryota</taxon>
        <taxon>Sar</taxon>
        <taxon>Alveolata</taxon>
        <taxon>Ciliophora</taxon>
        <taxon>Intramacronucleata</taxon>
        <taxon>Spirotrichea</taxon>
        <taxon>Hypotrichia</taxon>
        <taxon>Euplotida</taxon>
        <taxon>Euplotidae</taxon>
        <taxon>Moneuplotes</taxon>
    </lineage>
</organism>
<dbReference type="GO" id="GO:0030127">
    <property type="term" value="C:COPII vesicle coat"/>
    <property type="evidence" value="ECO:0007669"/>
    <property type="project" value="InterPro"/>
</dbReference>
<dbReference type="EMBL" id="CAMPGE010025250">
    <property type="protein sequence ID" value="CAI2383029.1"/>
    <property type="molecule type" value="Genomic_DNA"/>
</dbReference>
<evidence type="ECO:0000259" key="1">
    <source>
        <dbReference type="Pfam" id="PF04811"/>
    </source>
</evidence>
<dbReference type="GO" id="GO:0000149">
    <property type="term" value="F:SNARE binding"/>
    <property type="evidence" value="ECO:0007669"/>
    <property type="project" value="TreeGrafter"/>
</dbReference>
<sequence>MNPCSEFTYIPKNIQQAFLGEEVKEIEENEWEVHSDSLNNSLDSGSEEAYGMDLSPGFKRNMYNPPIKKNASYKYMSKMNESIMNSKASKSVSLNRKKVEYKNLKYSNYSNIPVRREKSSSKCQKDIIKHPRANKKKVREHRQGRVFKGEVDTNVMSIDLKVLKSDGHIASGDPIFCEACNAVLNIHSKIFGPIPPNYEQSIWTCEFCRFKNTIVVEPEEAPNREALNYFLDNEYVSFKPEEEKFKSTNNEAPIIFCIDVSKSMKSSATQKPFLSLKDSPVKKKGGFLPAICGPSKILANMGFSNGPKTVPVGQSRYQVVSKAILKQIKEMAGTKRKVGVVFFNHEVHIHGDGSRKNLVLKNTNNKGDPEILNSYEDLLARGESCADIFMRKGVNLSLKNLQKLIKNQEMSGKTALGPAAVVSIAMAGKLGRGSTVVICTDGLSNVGVGNLADVKKDTNGVRKKAEELDAFYDQLAWYANQKAVGVHLISMKGEHSDLQTLMTLSDNTGGEVNIIDPNKAESGFANIVKSAVIATNVVLKVKLNRAIEFRNENENNMRSGKTLLIKRIGNVSEQSQVTFSYRIKSLPDLKKLKGFNLDELKSIPFQCIIEFTKLDGKKCIRTITKVLRSSNDKRKVEQKVDLSMIAVSAAHQVTNLAREGKFREAQACSLSNKKYLSNKLQHKQHHKIYKNWKKKMNPIYNQLHNQNNLEERAISGKKSSLKANKKFVHDILIKNPPSKFIAMNSSKITKSKKKSNYKAPARKFYSKMGDALCSNLNQYSRLNKNCLM</sequence>
<dbReference type="AlphaFoldDB" id="A0AAD2D6E9"/>
<reference evidence="2" key="1">
    <citation type="submission" date="2023-07" db="EMBL/GenBank/DDBJ databases">
        <authorList>
            <consortium name="AG Swart"/>
            <person name="Singh M."/>
            <person name="Singh A."/>
            <person name="Seah K."/>
            <person name="Emmerich C."/>
        </authorList>
    </citation>
    <scope>NUCLEOTIDE SEQUENCE</scope>
    <source>
        <strain evidence="2">DP1</strain>
    </source>
</reference>
<dbReference type="Gene3D" id="3.40.50.410">
    <property type="entry name" value="von Willebrand factor, type A domain"/>
    <property type="match status" value="1"/>
</dbReference>
<dbReference type="InterPro" id="IPR006896">
    <property type="entry name" value="Sec23/24_trunk_dom"/>
</dbReference>
<dbReference type="Gene3D" id="2.30.30.380">
    <property type="entry name" value="Zn-finger domain of Sec23/24"/>
    <property type="match status" value="1"/>
</dbReference>
<dbReference type="InterPro" id="IPR036174">
    <property type="entry name" value="Znf_Sec23_Sec24_sf"/>
</dbReference>
<dbReference type="SUPFAM" id="SSF82919">
    <property type="entry name" value="Zn-finger domain of Sec23/24"/>
    <property type="match status" value="1"/>
</dbReference>
<evidence type="ECO:0000313" key="2">
    <source>
        <dbReference type="EMBL" id="CAI2383029.1"/>
    </source>
</evidence>
<dbReference type="GO" id="GO:0006886">
    <property type="term" value="P:intracellular protein transport"/>
    <property type="evidence" value="ECO:0007669"/>
    <property type="project" value="InterPro"/>
</dbReference>
<dbReference type="PANTHER" id="PTHR13803:SF36">
    <property type="entry name" value="TYPE A VON WILLEBRAND FACTOR DOMAIN-CONTAINING PROTEIN"/>
    <property type="match status" value="1"/>
</dbReference>
<dbReference type="InterPro" id="IPR050550">
    <property type="entry name" value="SEC23_SEC24_subfamily"/>
</dbReference>
<dbReference type="GO" id="GO:0070971">
    <property type="term" value="C:endoplasmic reticulum exit site"/>
    <property type="evidence" value="ECO:0007669"/>
    <property type="project" value="TreeGrafter"/>
</dbReference>
<dbReference type="GO" id="GO:0008270">
    <property type="term" value="F:zinc ion binding"/>
    <property type="evidence" value="ECO:0007669"/>
    <property type="project" value="InterPro"/>
</dbReference>
<name>A0AAD2D6E9_EUPCR</name>
<dbReference type="Proteomes" id="UP001295684">
    <property type="component" value="Unassembled WGS sequence"/>
</dbReference>
<feature type="domain" description="Sec23/Sec24 trunk" evidence="1">
    <location>
        <begin position="316"/>
        <end position="517"/>
    </location>
</feature>
<evidence type="ECO:0000313" key="3">
    <source>
        <dbReference type="Proteomes" id="UP001295684"/>
    </source>
</evidence>